<dbReference type="InterPro" id="IPR004358">
    <property type="entry name" value="Sig_transdc_His_kin-like_C"/>
</dbReference>
<dbReference type="PRINTS" id="PR00344">
    <property type="entry name" value="BCTRLSENSOR"/>
</dbReference>
<dbReference type="InterPro" id="IPR013655">
    <property type="entry name" value="PAS_fold_3"/>
</dbReference>
<dbReference type="InterPro" id="IPR003594">
    <property type="entry name" value="HATPase_dom"/>
</dbReference>
<dbReference type="Pfam" id="PF02518">
    <property type="entry name" value="HATPase_c"/>
    <property type="match status" value="1"/>
</dbReference>
<dbReference type="SUPFAM" id="SSF55874">
    <property type="entry name" value="ATPase domain of HSP90 chaperone/DNA topoisomerase II/histidine kinase"/>
    <property type="match status" value="1"/>
</dbReference>
<accession>A0A432MEI0</accession>
<dbReference type="Pfam" id="PF00072">
    <property type="entry name" value="Response_reg"/>
    <property type="match status" value="1"/>
</dbReference>
<dbReference type="GO" id="GO:0005886">
    <property type="term" value="C:plasma membrane"/>
    <property type="evidence" value="ECO:0007669"/>
    <property type="project" value="TreeGrafter"/>
</dbReference>
<reference evidence="12 13" key="2">
    <citation type="submission" date="2019-01" db="EMBL/GenBank/DDBJ databases">
        <title>Tautonia sociabilis, a novel thermotolerant planctomycete of Isosphaeraceae family, isolated from a 4000 m deep subterranean habitat.</title>
        <authorList>
            <person name="Kovaleva O.L."/>
            <person name="Elcheninov A.G."/>
            <person name="Van Heerden E."/>
            <person name="Toshchakov S.V."/>
            <person name="Novikov A."/>
            <person name="Bonch-Osmolovskaya E.A."/>
            <person name="Kublanov I.V."/>
        </authorList>
    </citation>
    <scope>NUCLEOTIDE SEQUENCE [LARGE SCALE GENOMIC DNA]</scope>
    <source>
        <strain evidence="12 13">GM2012</strain>
    </source>
</reference>
<dbReference type="InterPro" id="IPR001610">
    <property type="entry name" value="PAC"/>
</dbReference>
<dbReference type="CDD" id="cd17580">
    <property type="entry name" value="REC_2_DhkD-like"/>
    <property type="match status" value="1"/>
</dbReference>
<evidence type="ECO:0000256" key="6">
    <source>
        <dbReference type="PROSITE-ProRule" id="PRU00169"/>
    </source>
</evidence>
<dbReference type="Proteomes" id="UP000280296">
    <property type="component" value="Unassembled WGS sequence"/>
</dbReference>
<dbReference type="SMART" id="SM00388">
    <property type="entry name" value="HisKA"/>
    <property type="match status" value="1"/>
</dbReference>
<dbReference type="InterPro" id="IPR011006">
    <property type="entry name" value="CheY-like_superfamily"/>
</dbReference>
<comment type="catalytic activity">
    <reaction evidence="1">
        <text>ATP + protein L-histidine = ADP + protein N-phospho-L-histidine.</text>
        <dbReference type="EC" id="2.7.13.3"/>
    </reaction>
</comment>
<dbReference type="CDD" id="cd00082">
    <property type="entry name" value="HisKA"/>
    <property type="match status" value="1"/>
</dbReference>
<feature type="domain" description="Response regulatory" evidence="9">
    <location>
        <begin position="776"/>
        <end position="893"/>
    </location>
</feature>
<dbReference type="InterPro" id="IPR003661">
    <property type="entry name" value="HisK_dim/P_dom"/>
</dbReference>
<dbReference type="GO" id="GO:0000155">
    <property type="term" value="F:phosphorelay sensor kinase activity"/>
    <property type="evidence" value="ECO:0007669"/>
    <property type="project" value="InterPro"/>
</dbReference>
<feature type="domain" description="Histidine kinase" evidence="8">
    <location>
        <begin position="531"/>
        <end position="749"/>
    </location>
</feature>
<dbReference type="EMBL" id="RYZH01000055">
    <property type="protein sequence ID" value="RUL83904.1"/>
    <property type="molecule type" value="Genomic_DNA"/>
</dbReference>
<keyword evidence="3 6" id="KW-0597">Phosphoprotein</keyword>
<comment type="caution">
    <text evidence="12">The sequence shown here is derived from an EMBL/GenBank/DDBJ whole genome shotgun (WGS) entry which is preliminary data.</text>
</comment>
<dbReference type="InterPro" id="IPR001789">
    <property type="entry name" value="Sig_transdc_resp-reg_receiver"/>
</dbReference>
<dbReference type="InterPro" id="IPR013656">
    <property type="entry name" value="PAS_4"/>
</dbReference>
<feature type="modified residue" description="4-aspartylphosphate" evidence="6">
    <location>
        <position position="825"/>
    </location>
</feature>
<evidence type="ECO:0000259" key="10">
    <source>
        <dbReference type="PROSITE" id="PS50112"/>
    </source>
</evidence>
<evidence type="ECO:0000256" key="7">
    <source>
        <dbReference type="SAM" id="MobiDB-lite"/>
    </source>
</evidence>
<dbReference type="CDD" id="cd00130">
    <property type="entry name" value="PAS"/>
    <property type="match status" value="3"/>
</dbReference>
<dbReference type="Gene3D" id="3.30.450.20">
    <property type="entry name" value="PAS domain"/>
    <property type="match status" value="4"/>
</dbReference>
<evidence type="ECO:0000256" key="5">
    <source>
        <dbReference type="ARBA" id="ARBA00022777"/>
    </source>
</evidence>
<feature type="domain" description="PAS" evidence="10">
    <location>
        <begin position="274"/>
        <end position="344"/>
    </location>
</feature>
<dbReference type="AlphaFoldDB" id="A0A432MEI0"/>
<dbReference type="PROSITE" id="PS50112">
    <property type="entry name" value="PAS"/>
    <property type="match status" value="2"/>
</dbReference>
<evidence type="ECO:0000259" key="8">
    <source>
        <dbReference type="PROSITE" id="PS50109"/>
    </source>
</evidence>
<dbReference type="PANTHER" id="PTHR43047:SF72">
    <property type="entry name" value="OSMOSENSING HISTIDINE PROTEIN KINASE SLN1"/>
    <property type="match status" value="1"/>
</dbReference>
<evidence type="ECO:0000259" key="11">
    <source>
        <dbReference type="PROSITE" id="PS50113"/>
    </source>
</evidence>
<keyword evidence="13" id="KW-1185">Reference proteome</keyword>
<feature type="domain" description="PAS" evidence="10">
    <location>
        <begin position="158"/>
        <end position="216"/>
    </location>
</feature>
<evidence type="ECO:0000256" key="2">
    <source>
        <dbReference type="ARBA" id="ARBA00012438"/>
    </source>
</evidence>
<dbReference type="Pfam" id="PF08448">
    <property type="entry name" value="PAS_4"/>
    <property type="match status" value="1"/>
</dbReference>
<dbReference type="PROSITE" id="PS50113">
    <property type="entry name" value="PAC"/>
    <property type="match status" value="1"/>
</dbReference>
<protein>
    <recommendedName>
        <fullName evidence="2">histidine kinase</fullName>
        <ecNumber evidence="2">2.7.13.3</ecNumber>
    </recommendedName>
</protein>
<dbReference type="Pfam" id="PF00512">
    <property type="entry name" value="HisKA"/>
    <property type="match status" value="1"/>
</dbReference>
<evidence type="ECO:0000256" key="4">
    <source>
        <dbReference type="ARBA" id="ARBA00022679"/>
    </source>
</evidence>
<keyword evidence="4" id="KW-0808">Transferase</keyword>
<dbReference type="Gene3D" id="3.40.50.2300">
    <property type="match status" value="1"/>
</dbReference>
<sequence length="903" mass="97667">MESMQQAEAGGVALSSRRGPVGPGNGMPGLWWTAGPDGAVDAVGGRWRDWTGQDPALAVGDGWLGAISAEDALRVRSAWRAAVASGAPFRERFRVGPGPDGVLRRLAAAAEPIRDDDGRPLGWSALAILDPDASPLAGAGPATATAGDETRGEDFAIFWIASRDGFRLASVSPSCERLLGRSVAELTSGLACWAELAHPDDRPRVLEAYARRASGEEAAVSYRLLRPDGSSARVLDRVLPALTESMGDPARIFGVLEDVGPEPDLPTDGPSSPDSERLLELIEGLGDLFLAVDGQWRCVSASDQACAVLGRDRSALVGRTLWEAVPELVNSVGEELLRSALAGRTAVEFEQFLGPSGLWFEFRSYPVADGLALIGRDVTEAKANRLALLEVEERYRLAAEAVVGLIYDWRLESGLVHRSPGLFGLLGIRPEEAEPTDDWWRARIHPDDLPELDRQRAKLLADPRRQHYSFEYRVRHRDGHDVDVWDKGFCVRDAGGRPVRIVGNAIDISERRRAEEALREADRMKDEFLGMLAHELRNPLSPILSAAQALRSGNSDPGGELVAIIERQAHHMGRLVDDLLDISRISHGQLRVEPRPMDVVALVRQTLGTFAELFRDNGLTLQADLPEAPLAIWADPTRLAQCVGNLLHNAAKFTEPGGAVTVVVRASPQDREAQIIVQDTGIGISPEVLPTLFRTDSQADRNPGRSRGGLGLGLALVKNLVAMQGGRVDVFSAGEGQGSTFTLRLPLRQDLADQVDPIVPEQPQPAEPPAPPRALRLLVVDDRPDMAKILSRMLRAEGHEVAEAGDAEQALALARRLRPEVVISDIGLPGPVDGYGLAEALRADPDTASALLIAVTGYARADDRDRAFRSGFDEHLTKPLDFAALCRRLAEISPRSPLAGRRH</sequence>
<evidence type="ECO:0000313" key="12">
    <source>
        <dbReference type="EMBL" id="RUL83904.1"/>
    </source>
</evidence>
<name>A0A432MEI0_9BACT</name>
<feature type="region of interest" description="Disordered" evidence="7">
    <location>
        <begin position="1"/>
        <end position="27"/>
    </location>
</feature>
<dbReference type="SMART" id="SM00086">
    <property type="entry name" value="PAC"/>
    <property type="match status" value="2"/>
</dbReference>
<dbReference type="NCBIfam" id="TIGR00229">
    <property type="entry name" value="sensory_box"/>
    <property type="match status" value="1"/>
</dbReference>
<dbReference type="EC" id="2.7.13.3" evidence="2"/>
<dbReference type="InterPro" id="IPR005467">
    <property type="entry name" value="His_kinase_dom"/>
</dbReference>
<dbReference type="Pfam" id="PF08447">
    <property type="entry name" value="PAS_3"/>
    <property type="match status" value="3"/>
</dbReference>
<dbReference type="SMART" id="SM00387">
    <property type="entry name" value="HATPase_c"/>
    <property type="match status" value="1"/>
</dbReference>
<dbReference type="InterPro" id="IPR035965">
    <property type="entry name" value="PAS-like_dom_sf"/>
</dbReference>
<dbReference type="SMART" id="SM00448">
    <property type="entry name" value="REC"/>
    <property type="match status" value="1"/>
</dbReference>
<dbReference type="InterPro" id="IPR036890">
    <property type="entry name" value="HATPase_C_sf"/>
</dbReference>
<dbReference type="Gene3D" id="1.10.287.130">
    <property type="match status" value="1"/>
</dbReference>
<dbReference type="InterPro" id="IPR036097">
    <property type="entry name" value="HisK_dim/P_sf"/>
</dbReference>
<evidence type="ECO:0000256" key="3">
    <source>
        <dbReference type="ARBA" id="ARBA00022553"/>
    </source>
</evidence>
<evidence type="ECO:0000256" key="1">
    <source>
        <dbReference type="ARBA" id="ARBA00000085"/>
    </source>
</evidence>
<dbReference type="PROSITE" id="PS50109">
    <property type="entry name" value="HIS_KIN"/>
    <property type="match status" value="1"/>
</dbReference>
<gene>
    <name evidence="12" type="ORF">TsocGM_21500</name>
</gene>
<dbReference type="SUPFAM" id="SSF47384">
    <property type="entry name" value="Homodimeric domain of signal transducing histidine kinase"/>
    <property type="match status" value="1"/>
</dbReference>
<keyword evidence="5" id="KW-0418">Kinase</keyword>
<dbReference type="OrthoDB" id="288469at2"/>
<dbReference type="SUPFAM" id="SSF52172">
    <property type="entry name" value="CheY-like"/>
    <property type="match status" value="1"/>
</dbReference>
<feature type="domain" description="PAC" evidence="11">
    <location>
        <begin position="468"/>
        <end position="520"/>
    </location>
</feature>
<reference evidence="12 13" key="1">
    <citation type="submission" date="2018-12" db="EMBL/GenBank/DDBJ databases">
        <authorList>
            <person name="Toschakov S.V."/>
        </authorList>
    </citation>
    <scope>NUCLEOTIDE SEQUENCE [LARGE SCALE GENOMIC DNA]</scope>
    <source>
        <strain evidence="12 13">GM2012</strain>
    </source>
</reference>
<dbReference type="SUPFAM" id="SSF55785">
    <property type="entry name" value="PYP-like sensor domain (PAS domain)"/>
    <property type="match status" value="4"/>
</dbReference>
<evidence type="ECO:0000259" key="9">
    <source>
        <dbReference type="PROSITE" id="PS50110"/>
    </source>
</evidence>
<dbReference type="InterPro" id="IPR000700">
    <property type="entry name" value="PAS-assoc_C"/>
</dbReference>
<dbReference type="PROSITE" id="PS50110">
    <property type="entry name" value="RESPONSE_REGULATORY"/>
    <property type="match status" value="1"/>
</dbReference>
<dbReference type="GO" id="GO:0009927">
    <property type="term" value="F:histidine phosphotransfer kinase activity"/>
    <property type="evidence" value="ECO:0007669"/>
    <property type="project" value="TreeGrafter"/>
</dbReference>
<dbReference type="PANTHER" id="PTHR43047">
    <property type="entry name" value="TWO-COMPONENT HISTIDINE PROTEIN KINASE"/>
    <property type="match status" value="1"/>
</dbReference>
<dbReference type="Gene3D" id="3.30.565.10">
    <property type="entry name" value="Histidine kinase-like ATPase, C-terminal domain"/>
    <property type="match status" value="1"/>
</dbReference>
<proteinExistence type="predicted"/>
<organism evidence="12 13">
    <name type="scientific">Tautonia sociabilis</name>
    <dbReference type="NCBI Taxonomy" id="2080755"/>
    <lineage>
        <taxon>Bacteria</taxon>
        <taxon>Pseudomonadati</taxon>
        <taxon>Planctomycetota</taxon>
        <taxon>Planctomycetia</taxon>
        <taxon>Isosphaerales</taxon>
        <taxon>Isosphaeraceae</taxon>
        <taxon>Tautonia</taxon>
    </lineage>
</organism>
<dbReference type="SMART" id="SM00091">
    <property type="entry name" value="PAS"/>
    <property type="match status" value="4"/>
</dbReference>
<dbReference type="InterPro" id="IPR000014">
    <property type="entry name" value="PAS"/>
</dbReference>
<evidence type="ECO:0000313" key="13">
    <source>
        <dbReference type="Proteomes" id="UP000280296"/>
    </source>
</evidence>